<evidence type="ECO:0000256" key="1">
    <source>
        <dbReference type="SAM" id="Phobius"/>
    </source>
</evidence>
<reference evidence="2 5" key="1">
    <citation type="submission" date="2018-11" db="EMBL/GenBank/DDBJ databases">
        <title>The genome of Variovorax sp T529.</title>
        <authorList>
            <person name="Gao J."/>
        </authorList>
    </citation>
    <scope>NUCLEOTIDE SEQUENCE [LARGE SCALE GENOMIC DNA]</scope>
    <source>
        <strain evidence="2 5">T529</strain>
    </source>
</reference>
<keyword evidence="4" id="KW-1185">Reference proteome</keyword>
<keyword evidence="1" id="KW-0812">Transmembrane</keyword>
<protein>
    <submittedName>
        <fullName evidence="2">Uncharacterized protein</fullName>
    </submittedName>
</protein>
<dbReference type="EMBL" id="RXFQ01000009">
    <property type="protein sequence ID" value="RSZ34782.1"/>
    <property type="molecule type" value="Genomic_DNA"/>
</dbReference>
<dbReference type="Proteomes" id="UP000271137">
    <property type="component" value="Unassembled WGS sequence"/>
</dbReference>
<proteinExistence type="predicted"/>
<name>A0A3P3EWF2_9BURK</name>
<comment type="caution">
    <text evidence="2">The sequence shown here is derived from an EMBL/GenBank/DDBJ whole genome shotgun (WGS) entry which is preliminary data.</text>
</comment>
<reference evidence="3 4" key="2">
    <citation type="submission" date="2018-12" db="EMBL/GenBank/DDBJ databases">
        <title>The genome sequences of strain 502.</title>
        <authorList>
            <person name="Gao J."/>
            <person name="Sun J."/>
        </authorList>
    </citation>
    <scope>NUCLEOTIDE SEQUENCE [LARGE SCALE GENOMIC DNA]</scope>
    <source>
        <strain evidence="3 4">502</strain>
    </source>
</reference>
<gene>
    <name evidence="2" type="ORF">EH244_07040</name>
    <name evidence="3" type="ORF">EJO66_17430</name>
</gene>
<dbReference type="Proteomes" id="UP000271590">
    <property type="component" value="Unassembled WGS sequence"/>
</dbReference>
<evidence type="ECO:0000313" key="4">
    <source>
        <dbReference type="Proteomes" id="UP000271137"/>
    </source>
</evidence>
<evidence type="ECO:0000313" key="2">
    <source>
        <dbReference type="EMBL" id="RRH90760.1"/>
    </source>
</evidence>
<sequence>MKAYIASRERLSQHATALCNRCGMHTMDTRPIFPSWWRIGALAYTAAGVVCVVSSAAFPGSEMAMLAAIAGALPWSLALLTLDLAPGVAQTALLLLAGSWAVNAGLFWWLALRRPAHRLPARDD</sequence>
<feature type="transmembrane region" description="Helical" evidence="1">
    <location>
        <begin position="36"/>
        <end position="58"/>
    </location>
</feature>
<accession>A0A3P3EWF2</accession>
<dbReference type="AlphaFoldDB" id="A0A3P3EWF2"/>
<dbReference type="EMBL" id="RQXU01000003">
    <property type="protein sequence ID" value="RRH90760.1"/>
    <property type="molecule type" value="Genomic_DNA"/>
</dbReference>
<feature type="transmembrane region" description="Helical" evidence="1">
    <location>
        <begin position="91"/>
        <end position="112"/>
    </location>
</feature>
<keyword evidence="1" id="KW-1133">Transmembrane helix</keyword>
<organism evidence="2 5">
    <name type="scientific">Variovorax beijingensis</name>
    <dbReference type="NCBI Taxonomy" id="2496117"/>
    <lineage>
        <taxon>Bacteria</taxon>
        <taxon>Pseudomonadati</taxon>
        <taxon>Pseudomonadota</taxon>
        <taxon>Betaproteobacteria</taxon>
        <taxon>Burkholderiales</taxon>
        <taxon>Comamonadaceae</taxon>
        <taxon>Variovorax</taxon>
    </lineage>
</organism>
<evidence type="ECO:0000313" key="3">
    <source>
        <dbReference type="EMBL" id="RSZ34782.1"/>
    </source>
</evidence>
<evidence type="ECO:0000313" key="5">
    <source>
        <dbReference type="Proteomes" id="UP000271590"/>
    </source>
</evidence>
<keyword evidence="1" id="KW-0472">Membrane</keyword>